<evidence type="ECO:0000313" key="1">
    <source>
        <dbReference type="EMBL" id="KAF4450081.1"/>
    </source>
</evidence>
<name>A0A8H4KH65_9HYPO</name>
<comment type="caution">
    <text evidence="1">The sequence shown here is derived from an EMBL/GenBank/DDBJ whole genome shotgun (WGS) entry which is preliminary data.</text>
</comment>
<gene>
    <name evidence="1" type="ORF">F53441_6725</name>
</gene>
<organism evidence="1 2">
    <name type="scientific">Fusarium austroafricanum</name>
    <dbReference type="NCBI Taxonomy" id="2364996"/>
    <lineage>
        <taxon>Eukaryota</taxon>
        <taxon>Fungi</taxon>
        <taxon>Dikarya</taxon>
        <taxon>Ascomycota</taxon>
        <taxon>Pezizomycotina</taxon>
        <taxon>Sordariomycetes</taxon>
        <taxon>Hypocreomycetidae</taxon>
        <taxon>Hypocreales</taxon>
        <taxon>Nectriaceae</taxon>
        <taxon>Fusarium</taxon>
        <taxon>Fusarium concolor species complex</taxon>
    </lineage>
</organism>
<dbReference type="Proteomes" id="UP000605986">
    <property type="component" value="Unassembled WGS sequence"/>
</dbReference>
<dbReference type="EMBL" id="JAADJG010000259">
    <property type="protein sequence ID" value="KAF4450081.1"/>
    <property type="molecule type" value="Genomic_DNA"/>
</dbReference>
<dbReference type="AlphaFoldDB" id="A0A8H4KH65"/>
<accession>A0A8H4KH65</accession>
<sequence length="182" mass="21334">MVRVLNASEHGDITPHNFENPEFLSFNLLRPEEPIIVPSNYVSHEQMDESIDFVIQQMKDAREEFRIQGAKSLLNTDQVCNTIEMAKIIVEAINMSVQRYYDAREEGLRVRCQREYAAVTKTGLTKHWKRAVITFRYCMDARSKLYSIKRYKRIHDLEDALDKLKKYSQEALFVSAGNEPNW</sequence>
<keyword evidence="2" id="KW-1185">Reference proteome</keyword>
<proteinExistence type="predicted"/>
<reference evidence="1" key="1">
    <citation type="submission" date="2020-01" db="EMBL/GenBank/DDBJ databases">
        <title>Identification and distribution of gene clusters putatively required for synthesis of sphingolipid metabolism inhibitors in phylogenetically diverse species of the filamentous fungus Fusarium.</title>
        <authorList>
            <person name="Kim H.-S."/>
            <person name="Busman M."/>
            <person name="Brown D.W."/>
            <person name="Divon H."/>
            <person name="Uhlig S."/>
            <person name="Proctor R.H."/>
        </authorList>
    </citation>
    <scope>NUCLEOTIDE SEQUENCE</scope>
    <source>
        <strain evidence="1">NRRL 53441</strain>
    </source>
</reference>
<evidence type="ECO:0000313" key="2">
    <source>
        <dbReference type="Proteomes" id="UP000605986"/>
    </source>
</evidence>
<dbReference type="OrthoDB" id="5087296at2759"/>
<protein>
    <submittedName>
        <fullName evidence="1">Uncharacterized protein</fullName>
    </submittedName>
</protein>